<organism evidence="2">
    <name type="scientific">Phytophthora nicotianae</name>
    <name type="common">Potato buckeye rot agent</name>
    <name type="synonym">Phytophthora parasitica</name>
    <dbReference type="NCBI Taxonomy" id="4792"/>
    <lineage>
        <taxon>Eukaryota</taxon>
        <taxon>Sar</taxon>
        <taxon>Stramenopiles</taxon>
        <taxon>Oomycota</taxon>
        <taxon>Peronosporomycetes</taxon>
        <taxon>Peronosporales</taxon>
        <taxon>Peronosporaceae</taxon>
        <taxon>Phytophthora</taxon>
    </lineage>
</organism>
<keyword evidence="1" id="KW-1133">Transmembrane helix</keyword>
<keyword evidence="1" id="KW-0472">Membrane</keyword>
<evidence type="ECO:0000256" key="1">
    <source>
        <dbReference type="SAM" id="Phobius"/>
    </source>
</evidence>
<dbReference type="Proteomes" id="UP000053236">
    <property type="component" value="Unassembled WGS sequence"/>
</dbReference>
<name>W2FQU6_PHYNI</name>
<reference evidence="2" key="1">
    <citation type="submission" date="2013-11" db="EMBL/GenBank/DDBJ databases">
        <title>The Genome Sequence of Phytophthora parasitica CJ02B3.</title>
        <authorList>
            <consortium name="The Broad Institute Genomics Platform"/>
            <person name="Russ C."/>
            <person name="Tyler B."/>
            <person name="Panabieres F."/>
            <person name="Shan W."/>
            <person name="Tripathy S."/>
            <person name="Grunwald N."/>
            <person name="Machado M."/>
            <person name="Johnson C.S."/>
            <person name="Arredondo F."/>
            <person name="Hong C."/>
            <person name="Coffey M."/>
            <person name="Young S.K."/>
            <person name="Zeng Q."/>
            <person name="Gargeya S."/>
            <person name="Fitzgerald M."/>
            <person name="Abouelleil A."/>
            <person name="Alvarado L."/>
            <person name="Chapman S.B."/>
            <person name="Gainer-Dewar J."/>
            <person name="Goldberg J."/>
            <person name="Griggs A."/>
            <person name="Gujja S."/>
            <person name="Hansen M."/>
            <person name="Howarth C."/>
            <person name="Imamovic A."/>
            <person name="Ireland A."/>
            <person name="Larimer J."/>
            <person name="McCowan C."/>
            <person name="Murphy C."/>
            <person name="Pearson M."/>
            <person name="Poon T.W."/>
            <person name="Priest M."/>
            <person name="Roberts A."/>
            <person name="Saif S."/>
            <person name="Shea T."/>
            <person name="Sykes S."/>
            <person name="Wortman J."/>
            <person name="Nusbaum C."/>
            <person name="Birren B."/>
        </authorList>
    </citation>
    <scope>NUCLEOTIDE SEQUENCE [LARGE SCALE GENOMIC DNA]</scope>
    <source>
        <strain evidence="2">CJ02B3</strain>
    </source>
</reference>
<evidence type="ECO:0000313" key="2">
    <source>
        <dbReference type="EMBL" id="ETK73024.1"/>
    </source>
</evidence>
<dbReference type="AlphaFoldDB" id="W2FQU6"/>
<feature type="transmembrane region" description="Helical" evidence="1">
    <location>
        <begin position="39"/>
        <end position="64"/>
    </location>
</feature>
<sequence length="73" mass="8199">MSAEYTTRKTIHQYIMWPTKRLKVDCEVSSLKANDSRSYFLLFLSSLASCFVAALATSHCFLIMNAAVDAAKM</sequence>
<keyword evidence="1" id="KW-0812">Transmembrane</keyword>
<dbReference type="EMBL" id="KI689442">
    <property type="protein sequence ID" value="ETK73024.1"/>
    <property type="molecule type" value="Genomic_DNA"/>
</dbReference>
<proteinExistence type="predicted"/>
<gene>
    <name evidence="2" type="ORF">L915_19996</name>
</gene>
<protein>
    <submittedName>
        <fullName evidence="2">Uncharacterized protein</fullName>
    </submittedName>
</protein>
<accession>W2FQU6</accession>